<evidence type="ECO:0000256" key="2">
    <source>
        <dbReference type="ARBA" id="ARBA00023125"/>
    </source>
</evidence>
<dbReference type="Proteomes" id="UP001212421">
    <property type="component" value="Chromosome"/>
</dbReference>
<dbReference type="PRINTS" id="PR00035">
    <property type="entry name" value="HTHGNTR"/>
</dbReference>
<dbReference type="SUPFAM" id="SSF48008">
    <property type="entry name" value="GntR ligand-binding domain-like"/>
    <property type="match status" value="1"/>
</dbReference>
<dbReference type="CDD" id="cd07377">
    <property type="entry name" value="WHTH_GntR"/>
    <property type="match status" value="1"/>
</dbReference>
<dbReference type="PANTHER" id="PTHR43537:SF24">
    <property type="entry name" value="GLUCONATE OPERON TRANSCRIPTIONAL REPRESSOR"/>
    <property type="match status" value="1"/>
</dbReference>
<dbReference type="Gene3D" id="1.20.120.530">
    <property type="entry name" value="GntR ligand-binding domain-like"/>
    <property type="match status" value="1"/>
</dbReference>
<evidence type="ECO:0000313" key="6">
    <source>
        <dbReference type="EMBL" id="WBM79394.1"/>
    </source>
</evidence>
<keyword evidence="7" id="KW-1185">Reference proteome</keyword>
<proteinExistence type="predicted"/>
<accession>A0ABY7NCY3</accession>
<dbReference type="PROSITE" id="PS50949">
    <property type="entry name" value="HTH_GNTR"/>
    <property type="match status" value="1"/>
</dbReference>
<dbReference type="PANTHER" id="PTHR43537">
    <property type="entry name" value="TRANSCRIPTIONAL REGULATOR, GNTR FAMILY"/>
    <property type="match status" value="1"/>
</dbReference>
<organism evidence="6 7">
    <name type="scientific">Cryobacterium breve</name>
    <dbReference type="NCBI Taxonomy" id="1259258"/>
    <lineage>
        <taxon>Bacteria</taxon>
        <taxon>Bacillati</taxon>
        <taxon>Actinomycetota</taxon>
        <taxon>Actinomycetes</taxon>
        <taxon>Micrococcales</taxon>
        <taxon>Microbacteriaceae</taxon>
        <taxon>Cryobacterium</taxon>
    </lineage>
</organism>
<dbReference type="InterPro" id="IPR008920">
    <property type="entry name" value="TF_FadR/GntR_C"/>
</dbReference>
<dbReference type="Gene3D" id="1.10.10.10">
    <property type="entry name" value="Winged helix-like DNA-binding domain superfamily/Winged helix DNA-binding domain"/>
    <property type="match status" value="1"/>
</dbReference>
<gene>
    <name evidence="6" type="ORF">KIV56_13445</name>
</gene>
<dbReference type="InterPro" id="IPR011711">
    <property type="entry name" value="GntR_C"/>
</dbReference>
<feature type="domain" description="HTH gntR-type" evidence="5">
    <location>
        <begin position="16"/>
        <end position="83"/>
    </location>
</feature>
<dbReference type="RefSeq" id="WP_281533943.1">
    <property type="nucleotide sequence ID" value="NZ_CP075584.1"/>
</dbReference>
<dbReference type="EMBL" id="CP075584">
    <property type="protein sequence ID" value="WBM79394.1"/>
    <property type="molecule type" value="Genomic_DNA"/>
</dbReference>
<keyword evidence="3" id="KW-0804">Transcription</keyword>
<sequence length="253" mass="27326">MASVQTTEATRAPEGVTGGAAAFEYLRRRILSGEIPARAVIREQSLAEELGLSRTPIREALRRLHEAGLVDFMPHRGATVVSWTNEQVRDTYVLRGDLESRAAGLAATRIDEVTLARLSELIVMMDDFVLSTDDAGVARLGELNAEFHHVVVAASGDQKLVRLINSVGRVPMMAEVFRRDGGHFRATSNHHHRDLLTALRTHDALWAEATMRAHVLGARNAILGWDGAESGSGDGAGFEADVDAGRGAGLDTD</sequence>
<keyword evidence="2" id="KW-0238">DNA-binding</keyword>
<dbReference type="Pfam" id="PF07729">
    <property type="entry name" value="FCD"/>
    <property type="match status" value="1"/>
</dbReference>
<dbReference type="SUPFAM" id="SSF46785">
    <property type="entry name" value="Winged helix' DNA-binding domain"/>
    <property type="match status" value="1"/>
</dbReference>
<dbReference type="InterPro" id="IPR036388">
    <property type="entry name" value="WH-like_DNA-bd_sf"/>
</dbReference>
<evidence type="ECO:0000256" key="3">
    <source>
        <dbReference type="ARBA" id="ARBA00023163"/>
    </source>
</evidence>
<dbReference type="SMART" id="SM00345">
    <property type="entry name" value="HTH_GNTR"/>
    <property type="match status" value="1"/>
</dbReference>
<dbReference type="InterPro" id="IPR036390">
    <property type="entry name" value="WH_DNA-bd_sf"/>
</dbReference>
<name>A0ABY7NCY3_9MICO</name>
<evidence type="ECO:0000259" key="5">
    <source>
        <dbReference type="PROSITE" id="PS50949"/>
    </source>
</evidence>
<dbReference type="SMART" id="SM00895">
    <property type="entry name" value="FCD"/>
    <property type="match status" value="1"/>
</dbReference>
<evidence type="ECO:0000313" key="7">
    <source>
        <dbReference type="Proteomes" id="UP001212421"/>
    </source>
</evidence>
<dbReference type="Pfam" id="PF00392">
    <property type="entry name" value="GntR"/>
    <property type="match status" value="1"/>
</dbReference>
<reference evidence="6 7" key="1">
    <citation type="submission" date="2021-05" db="EMBL/GenBank/DDBJ databases">
        <authorList>
            <person name="Kumar R."/>
            <person name="Kumar A."/>
            <person name="Mukhia S."/>
        </authorList>
    </citation>
    <scope>NUCLEOTIDE SEQUENCE [LARGE SCALE GENOMIC DNA]</scope>
    <source>
        <strain evidence="6 7">ERMR7:08</strain>
    </source>
</reference>
<keyword evidence="1" id="KW-0805">Transcription regulation</keyword>
<feature type="region of interest" description="Disordered" evidence="4">
    <location>
        <begin position="231"/>
        <end position="253"/>
    </location>
</feature>
<dbReference type="InterPro" id="IPR000524">
    <property type="entry name" value="Tscrpt_reg_HTH_GntR"/>
</dbReference>
<evidence type="ECO:0000256" key="4">
    <source>
        <dbReference type="SAM" id="MobiDB-lite"/>
    </source>
</evidence>
<evidence type="ECO:0000256" key="1">
    <source>
        <dbReference type="ARBA" id="ARBA00023015"/>
    </source>
</evidence>
<protein>
    <submittedName>
        <fullName evidence="6">GntR family transcriptional regulator</fullName>
    </submittedName>
</protein>